<dbReference type="HOGENOM" id="CLU_015572_1_0_9"/>
<feature type="binding site" evidence="7">
    <location>
        <position position="63"/>
    </location>
    <ligand>
        <name>Zn(2+)</name>
        <dbReference type="ChEBI" id="CHEBI:29105"/>
        <label>1</label>
    </ligand>
</feature>
<evidence type="ECO:0000259" key="9">
    <source>
        <dbReference type="Pfam" id="PF12890"/>
    </source>
</evidence>
<gene>
    <name evidence="7" type="primary">pyrC</name>
    <name evidence="10" type="ORF">HMPREF9555_00141</name>
</gene>
<dbReference type="SUPFAM" id="SSF51338">
    <property type="entry name" value="Composite domain of metallo-dependent hydrolases"/>
    <property type="match status" value="1"/>
</dbReference>
<dbReference type="RefSeq" id="WP_009348781.1">
    <property type="nucleotide sequence ID" value="NZ_GL638127.1"/>
</dbReference>
<keyword evidence="5 7" id="KW-0862">Zinc</keyword>
<dbReference type="InterPro" id="IPR013108">
    <property type="entry name" value="Amidohydro_3"/>
</dbReference>
<feature type="binding site" evidence="7">
    <location>
        <begin position="63"/>
        <end position="65"/>
    </location>
    <ligand>
        <name>substrate</name>
    </ligand>
</feature>
<evidence type="ECO:0000256" key="1">
    <source>
        <dbReference type="ARBA" id="ARBA00002368"/>
    </source>
</evidence>
<keyword evidence="4 7" id="KW-0378">Hydrolase</keyword>
<dbReference type="InterPro" id="IPR011059">
    <property type="entry name" value="Metal-dep_hydrolase_composite"/>
</dbReference>
<dbReference type="GO" id="GO:0004038">
    <property type="term" value="F:allantoinase activity"/>
    <property type="evidence" value="ECO:0007669"/>
    <property type="project" value="TreeGrafter"/>
</dbReference>
<feature type="domain" description="Amidohydrolase 3" evidence="8">
    <location>
        <begin position="344"/>
        <end position="422"/>
    </location>
</feature>
<dbReference type="AlphaFoldDB" id="E7MZJ9"/>
<dbReference type="GO" id="GO:0008270">
    <property type="term" value="F:zinc ion binding"/>
    <property type="evidence" value="ECO:0007669"/>
    <property type="project" value="UniProtKB-UniRule"/>
</dbReference>
<dbReference type="Gene3D" id="2.30.40.10">
    <property type="entry name" value="Urease, subunit C, domain 1"/>
    <property type="match status" value="1"/>
</dbReference>
<evidence type="ECO:0000313" key="11">
    <source>
        <dbReference type="Proteomes" id="UP000004633"/>
    </source>
</evidence>
<proteinExistence type="inferred from homology"/>
<dbReference type="InterPro" id="IPR002195">
    <property type="entry name" value="Dihydroorotase_CS"/>
</dbReference>
<feature type="binding site" evidence="7">
    <location>
        <position position="306"/>
    </location>
    <ligand>
        <name>Zn(2+)</name>
        <dbReference type="ChEBI" id="CHEBI:29105"/>
        <label>1</label>
    </ligand>
</feature>
<dbReference type="PROSITE" id="PS00482">
    <property type="entry name" value="DIHYDROOROTASE_1"/>
    <property type="match status" value="1"/>
</dbReference>
<dbReference type="GO" id="GO:0006145">
    <property type="term" value="P:purine nucleobase catabolic process"/>
    <property type="evidence" value="ECO:0007669"/>
    <property type="project" value="TreeGrafter"/>
</dbReference>
<feature type="binding site" evidence="7">
    <location>
        <position position="310"/>
    </location>
    <ligand>
        <name>substrate</name>
    </ligand>
</feature>
<dbReference type="SUPFAM" id="SSF51556">
    <property type="entry name" value="Metallo-dependent hydrolases"/>
    <property type="match status" value="1"/>
</dbReference>
<dbReference type="GO" id="GO:0044205">
    <property type="term" value="P:'de novo' UMP biosynthetic process"/>
    <property type="evidence" value="ECO:0007669"/>
    <property type="project" value="UniProtKB-UniRule"/>
</dbReference>
<keyword evidence="6 7" id="KW-0665">Pyrimidine biosynthesis</keyword>
<dbReference type="Pfam" id="PF12890">
    <property type="entry name" value="DHOase"/>
    <property type="match status" value="1"/>
</dbReference>
<comment type="caution">
    <text evidence="10">The sequence shown here is derived from an EMBL/GenBank/DDBJ whole genome shotgun (WGS) entry which is preliminary data.</text>
</comment>
<dbReference type="GO" id="GO:0004151">
    <property type="term" value="F:dihydroorotase activity"/>
    <property type="evidence" value="ECO:0007669"/>
    <property type="project" value="UniProtKB-UniRule"/>
</dbReference>
<feature type="binding site" evidence="7">
    <location>
        <position position="153"/>
    </location>
    <ligand>
        <name>Zn(2+)</name>
        <dbReference type="ChEBI" id="CHEBI:29105"/>
        <label>2</label>
    </ligand>
</feature>
<feature type="binding site" evidence="7">
    <location>
        <position position="180"/>
    </location>
    <ligand>
        <name>Zn(2+)</name>
        <dbReference type="ChEBI" id="CHEBI:29105"/>
        <label>2</label>
    </ligand>
</feature>
<evidence type="ECO:0000256" key="7">
    <source>
        <dbReference type="HAMAP-Rule" id="MF_00220"/>
    </source>
</evidence>
<feature type="active site" evidence="7">
    <location>
        <position position="306"/>
    </location>
</feature>
<evidence type="ECO:0000259" key="8">
    <source>
        <dbReference type="Pfam" id="PF07969"/>
    </source>
</evidence>
<feature type="binding site" evidence="7">
    <location>
        <position position="153"/>
    </location>
    <ligand>
        <name>Zn(2+)</name>
        <dbReference type="ChEBI" id="CHEBI:29105"/>
        <label>1</label>
    </ligand>
</feature>
<dbReference type="EMBL" id="AECV01000001">
    <property type="protein sequence ID" value="EFW30513.1"/>
    <property type="molecule type" value="Genomic_DNA"/>
</dbReference>
<comment type="catalytic activity">
    <reaction evidence="7">
        <text>(S)-dihydroorotate + H2O = N-carbamoyl-L-aspartate + H(+)</text>
        <dbReference type="Rhea" id="RHEA:24296"/>
        <dbReference type="ChEBI" id="CHEBI:15377"/>
        <dbReference type="ChEBI" id="CHEBI:15378"/>
        <dbReference type="ChEBI" id="CHEBI:30864"/>
        <dbReference type="ChEBI" id="CHEBI:32814"/>
        <dbReference type="EC" id="3.5.2.3"/>
    </reaction>
</comment>
<feature type="binding site" evidence="7">
    <location>
        <position position="233"/>
    </location>
    <ligand>
        <name>Zn(2+)</name>
        <dbReference type="ChEBI" id="CHEBI:29105"/>
        <label>2</label>
    </ligand>
</feature>
<comment type="caution">
    <text evidence="7">Lacks conserved residue(s) required for the propagation of feature annotation.</text>
</comment>
<dbReference type="MEROPS" id="M38.978"/>
<dbReference type="STRING" id="749551.HMPREF9555_00141"/>
<dbReference type="UniPathway" id="UPA00070">
    <property type="reaction ID" value="UER00117"/>
</dbReference>
<comment type="pathway">
    <text evidence="7">Pyrimidine metabolism; UMP biosynthesis via de novo pathway; (S)-dihydroorotate from bicarbonate: step 3/3.</text>
</comment>
<dbReference type="CDD" id="cd01317">
    <property type="entry name" value="DHOase_IIa"/>
    <property type="match status" value="1"/>
</dbReference>
<dbReference type="InterPro" id="IPR050138">
    <property type="entry name" value="DHOase/Allantoinase_Hydrolase"/>
</dbReference>
<feature type="domain" description="Dihydroorotase catalytic" evidence="9">
    <location>
        <begin position="50"/>
        <end position="236"/>
    </location>
</feature>
<comment type="similarity">
    <text evidence="2 7">Belongs to the metallo-dependent hydrolases superfamily. DHOase family. Class I DHOase subfamily.</text>
</comment>
<comment type="cofactor">
    <cofactor evidence="7">
        <name>Zn(2+)</name>
        <dbReference type="ChEBI" id="CHEBI:29105"/>
    </cofactor>
    <text evidence="7">Binds 2 Zn(2+) ions per subunit.</text>
</comment>
<feature type="binding site" evidence="7">
    <location>
        <position position="61"/>
    </location>
    <ligand>
        <name>Zn(2+)</name>
        <dbReference type="ChEBI" id="CHEBI:29105"/>
        <label>1</label>
    </ligand>
</feature>
<dbReference type="PANTHER" id="PTHR43668:SF2">
    <property type="entry name" value="ALLANTOINASE"/>
    <property type="match status" value="1"/>
</dbReference>
<sequence>MSTLLLKGGTVIDPGSKRNEVSDVLIKNGIIQKVGKNLKSPDAEVYDATGKIVAPGLIDMHVHFREPGQEAKEDFASGSRAGAAGGYTTVATMPNTSPVVDTAALVRSLQKRAEDVSVIHIHIIGAVTKNQEGRELAELGDMVEAGAVAFSDDGYFDPSAKVLLSAYDYLVPFDKAIINHEEDNSLVEDGAMNEGHRSAMLGIKGRPTVAEDIAVARDVMLAEYAGAHVHVAHISSARAVQIVREAKARGVRVTTEVTPHHLTMTDECVNPVDSSTKVNPPLRTQKDVDAMVAGLADGTIDMIVTDHSPHEREDKDREYVYAPSGFPGLETALGVVLTDLVHTGKMDMETVIERMSYAPARVFRMNAGTLNEGAPADVVVIDPQRLWTVEAEKFYTRGSHSPFVGRKLKGKAVLTVVDGEIVMKDGVVVK</sequence>
<evidence type="ECO:0000256" key="5">
    <source>
        <dbReference type="ARBA" id="ARBA00022833"/>
    </source>
</evidence>
<dbReference type="InterPro" id="IPR032466">
    <property type="entry name" value="Metal_Hydrolase"/>
</dbReference>
<evidence type="ECO:0000256" key="2">
    <source>
        <dbReference type="ARBA" id="ARBA00010286"/>
    </source>
</evidence>
<dbReference type="HAMAP" id="MF_00220_B">
    <property type="entry name" value="PyrC_classI_B"/>
    <property type="match status" value="1"/>
</dbReference>
<feature type="binding site" evidence="7">
    <location>
        <position position="95"/>
    </location>
    <ligand>
        <name>substrate</name>
    </ligand>
</feature>
<dbReference type="InterPro" id="IPR004722">
    <property type="entry name" value="DHOase"/>
</dbReference>
<evidence type="ECO:0000313" key="10">
    <source>
        <dbReference type="EMBL" id="EFW30513.1"/>
    </source>
</evidence>
<organism evidence="10 11">
    <name type="scientific">Selenomonas artemidis F0399</name>
    <dbReference type="NCBI Taxonomy" id="749551"/>
    <lineage>
        <taxon>Bacteria</taxon>
        <taxon>Bacillati</taxon>
        <taxon>Bacillota</taxon>
        <taxon>Negativicutes</taxon>
        <taxon>Selenomonadales</taxon>
        <taxon>Selenomonadaceae</taxon>
        <taxon>Selenomonas</taxon>
    </lineage>
</organism>
<comment type="function">
    <text evidence="1 7">Catalyzes the reversible cyclization of carbamoyl aspartate to dihydroorotate.</text>
</comment>
<name>E7MZJ9_9FIRM</name>
<protein>
    <recommendedName>
        <fullName evidence="7">Dihydroorotase</fullName>
        <shortName evidence="7">DHOase</shortName>
        <ecNumber evidence="7">3.5.2.3</ecNumber>
    </recommendedName>
</protein>
<accession>E7MZJ9</accession>
<dbReference type="GO" id="GO:0005737">
    <property type="term" value="C:cytoplasm"/>
    <property type="evidence" value="ECO:0007669"/>
    <property type="project" value="TreeGrafter"/>
</dbReference>
<keyword evidence="3 7" id="KW-0479">Metal-binding</keyword>
<dbReference type="Gene3D" id="3.20.20.140">
    <property type="entry name" value="Metal-dependent hydrolases"/>
    <property type="match status" value="1"/>
</dbReference>
<evidence type="ECO:0000256" key="6">
    <source>
        <dbReference type="ARBA" id="ARBA00022975"/>
    </source>
</evidence>
<feature type="binding site" evidence="7">
    <location>
        <position position="279"/>
    </location>
    <ligand>
        <name>substrate</name>
    </ligand>
</feature>
<dbReference type="EC" id="3.5.2.3" evidence="7"/>
<dbReference type="Proteomes" id="UP000004633">
    <property type="component" value="Unassembled WGS sequence"/>
</dbReference>
<evidence type="ECO:0000256" key="4">
    <source>
        <dbReference type="ARBA" id="ARBA00022801"/>
    </source>
</evidence>
<dbReference type="InterPro" id="IPR024403">
    <property type="entry name" value="DHOase_cat"/>
</dbReference>
<dbReference type="Pfam" id="PF07969">
    <property type="entry name" value="Amidohydro_3"/>
    <property type="match status" value="1"/>
</dbReference>
<reference evidence="10 11" key="1">
    <citation type="submission" date="2010-08" db="EMBL/GenBank/DDBJ databases">
        <authorList>
            <person name="Weinstock G."/>
            <person name="Sodergren E."/>
            <person name="Clifton S."/>
            <person name="Fulton L."/>
            <person name="Fulton B."/>
            <person name="Courtney L."/>
            <person name="Fronick C."/>
            <person name="Harrison M."/>
            <person name="Strong C."/>
            <person name="Farmer C."/>
            <person name="Delahaunty K."/>
            <person name="Markovic C."/>
            <person name="Hall O."/>
            <person name="Minx P."/>
            <person name="Tomlinson C."/>
            <person name="Mitreva M."/>
            <person name="Hou S."/>
            <person name="Chen J."/>
            <person name="Wollam A."/>
            <person name="Pepin K.H."/>
            <person name="Johnson M."/>
            <person name="Bhonagiri V."/>
            <person name="Zhang X."/>
            <person name="Suruliraj S."/>
            <person name="Warren W."/>
            <person name="Chinwalla A."/>
            <person name="Mardis E.R."/>
            <person name="Wilson R.K."/>
        </authorList>
    </citation>
    <scope>NUCLEOTIDE SEQUENCE [LARGE SCALE GENOMIC DNA]</scope>
    <source>
        <strain evidence="10 11">F0399</strain>
    </source>
</reference>
<evidence type="ECO:0000256" key="3">
    <source>
        <dbReference type="ARBA" id="ARBA00022723"/>
    </source>
</evidence>
<dbReference type="PANTHER" id="PTHR43668">
    <property type="entry name" value="ALLANTOINASE"/>
    <property type="match status" value="1"/>
</dbReference>
<keyword evidence="11" id="KW-1185">Reference proteome</keyword>
<dbReference type="NCBIfam" id="TIGR00857">
    <property type="entry name" value="pyrC_multi"/>
    <property type="match status" value="1"/>
</dbReference>